<dbReference type="PROSITE" id="PS00455">
    <property type="entry name" value="AMP_BINDING"/>
    <property type="match status" value="1"/>
</dbReference>
<dbReference type="PANTHER" id="PTHR45527:SF14">
    <property type="entry name" value="PLIPASTATIN SYNTHASE SUBUNIT B"/>
    <property type="match status" value="1"/>
</dbReference>
<name>A0A5J4KSS7_9CHLR</name>
<dbReference type="PROSITE" id="PS50075">
    <property type="entry name" value="CARRIER"/>
    <property type="match status" value="1"/>
</dbReference>
<evidence type="ECO:0000256" key="3">
    <source>
        <dbReference type="ARBA" id="ARBA00022450"/>
    </source>
</evidence>
<comment type="cofactor">
    <cofactor evidence="1">
        <name>pantetheine 4'-phosphate</name>
        <dbReference type="ChEBI" id="CHEBI:47942"/>
    </cofactor>
</comment>
<dbReference type="InterPro" id="IPR001242">
    <property type="entry name" value="Condensation_dom"/>
</dbReference>
<dbReference type="GO" id="GO:0044550">
    <property type="term" value="P:secondary metabolite biosynthetic process"/>
    <property type="evidence" value="ECO:0007669"/>
    <property type="project" value="UniProtKB-ARBA"/>
</dbReference>
<comment type="similarity">
    <text evidence="2">Belongs to the ATP-dependent AMP-binding enzyme family.</text>
</comment>
<dbReference type="GO" id="GO:0003824">
    <property type="term" value="F:catalytic activity"/>
    <property type="evidence" value="ECO:0007669"/>
    <property type="project" value="InterPro"/>
</dbReference>
<dbReference type="Gene3D" id="3.40.50.980">
    <property type="match status" value="2"/>
</dbReference>
<dbReference type="InterPro" id="IPR000873">
    <property type="entry name" value="AMP-dep_synth/lig_dom"/>
</dbReference>
<dbReference type="Pfam" id="PF00501">
    <property type="entry name" value="AMP-binding"/>
    <property type="match status" value="1"/>
</dbReference>
<keyword evidence="3" id="KW-0596">Phosphopantetheine</keyword>
<dbReference type="Proteomes" id="UP000326912">
    <property type="component" value="Unassembled WGS sequence"/>
</dbReference>
<dbReference type="GO" id="GO:0008610">
    <property type="term" value="P:lipid biosynthetic process"/>
    <property type="evidence" value="ECO:0007669"/>
    <property type="project" value="UniProtKB-ARBA"/>
</dbReference>
<dbReference type="InterPro" id="IPR009081">
    <property type="entry name" value="PP-bd_ACP"/>
</dbReference>
<dbReference type="SUPFAM" id="SSF52777">
    <property type="entry name" value="CoA-dependent acyltransferases"/>
    <property type="match status" value="2"/>
</dbReference>
<proteinExistence type="inferred from homology"/>
<accession>A0A5J4KSS7</accession>
<comment type="caution">
    <text evidence="6">The sequence shown here is derived from an EMBL/GenBank/DDBJ whole genome shotgun (WGS) entry which is preliminary data.</text>
</comment>
<sequence length="1145" mass="129623">MSSLDKRISELSPKKLARLMQKLNKTQEKEVVRPPIRAQERSDASLPLSFAQQRLWFLNELEPENTIYNLPAAVHLQGKLHVEALEQSLQEIVRRHESLRTTFASLQGQATQVIAPTSSVVLPIEDIQHLATEAQAERTYQVIVQEQQRAFDLEHGPLIRALLIRQGPEDHILVLTIHHIVSDGWSMGVLTRELAELYTAYSAGKPSPLKDLVLQYADYALWQRQWLQGEVLEQHMAYWKRQLGQNLLPLELPTDHPRPATQSYHGLHQPIEIPAALIEKLKIVGQQQGATLFMTLLSAFKILLYRYSQQEDIVIGTPIANRTQAEIEDLIGFFVNTLVLRTDLGGNPSFRELVKRVREVTLEAYTHQDIPFEHIVEMLQPERDLSRSPLFQVMFVLQNTPGQDFTLGDLKLAPMIVENDSTKFDLMLQLVETEQGVFGNFEYSTDLFDVATIERMVGHFQQLLESIAANPDQSIATLALITPPERQQLLGWNTIQTEYAPDLCLHQRFEQQVVAHGDAEAILFEEQRLTYTELNQRANQVAHYLRQQGIGAETLVGLSVERSPEMLIGILGILKAGGAYVPLDPAIPEDRLTFILADAQVAVILTQQHIQARFAQFEGEIICLDEQERFTPSSTENPPTEIKPESLAYVIYTSGSTGKPKGVLVTHNNIMRLFKATQHWYNFTADDVWTLFHSYAFDFSVWEIWGPLLYGGKLVVVPYWMSRSPQDLHAEMLRTGVTILNQTPSAFRLLQQTILASDRQEKLALRLIFFGGEALEFQSLGPWFERFGDQQPQLVNMYGITETSVHTTYRPVIRQDLKAGLISNIGCAFPDLCLLVLDQYKQPVPIGVIGELYVGGAGVARGYLRRDELTAERFMADPLNMQPEIMFYRSGDLVRYQQNGDLEYIGRIDTQVKIRGHRIELGEIESILIKHVSIQDCVVVAREIGAEQQRLVAYIVVSHEDLENATLQEYLQSYLPEYMVPALFVRMDSLPLTANGKVDRRALPAPDKNTLVDARRYVEPRTPVEKIIASIWEQVLGVERVGLNDNFFALGGDSILSIQIVALINQNSLHVTAKQLFQYQTVATLAAVAQVVEAGTVREAEQGRWLVAYPSHRSNSAFLSICQCNRIIGTRQYSCVCNRRSTPIY</sequence>
<dbReference type="InterPro" id="IPR036736">
    <property type="entry name" value="ACP-like_sf"/>
</dbReference>
<dbReference type="PANTHER" id="PTHR45527">
    <property type="entry name" value="NONRIBOSOMAL PEPTIDE SYNTHETASE"/>
    <property type="match status" value="1"/>
</dbReference>
<dbReference type="GO" id="GO:0031177">
    <property type="term" value="F:phosphopantetheine binding"/>
    <property type="evidence" value="ECO:0007669"/>
    <property type="project" value="TreeGrafter"/>
</dbReference>
<dbReference type="FunFam" id="3.30.300.30:FF:000010">
    <property type="entry name" value="Enterobactin synthetase component F"/>
    <property type="match status" value="1"/>
</dbReference>
<dbReference type="InterPro" id="IPR025110">
    <property type="entry name" value="AMP-bd_C"/>
</dbReference>
<dbReference type="PROSITE" id="PS00012">
    <property type="entry name" value="PHOSPHOPANTETHEINE"/>
    <property type="match status" value="1"/>
</dbReference>
<dbReference type="Gene3D" id="2.30.38.10">
    <property type="entry name" value="Luciferase, Domain 3"/>
    <property type="match status" value="1"/>
</dbReference>
<evidence type="ECO:0000313" key="7">
    <source>
        <dbReference type="Proteomes" id="UP000326912"/>
    </source>
</evidence>
<dbReference type="FunFam" id="3.40.50.12780:FF:000012">
    <property type="entry name" value="Non-ribosomal peptide synthetase"/>
    <property type="match status" value="1"/>
</dbReference>
<dbReference type="FunFam" id="1.10.1200.10:FF:000005">
    <property type="entry name" value="Nonribosomal peptide synthetase 1"/>
    <property type="match status" value="1"/>
</dbReference>
<dbReference type="Pfam" id="PF00550">
    <property type="entry name" value="PP-binding"/>
    <property type="match status" value="1"/>
</dbReference>
<dbReference type="InterPro" id="IPR023213">
    <property type="entry name" value="CAT-like_dom_sf"/>
</dbReference>
<keyword evidence="4" id="KW-0597">Phosphoprotein</keyword>
<dbReference type="Pfam" id="PF13193">
    <property type="entry name" value="AMP-binding_C"/>
    <property type="match status" value="1"/>
</dbReference>
<dbReference type="InterPro" id="IPR010071">
    <property type="entry name" value="AA_adenyl_dom"/>
</dbReference>
<dbReference type="InterPro" id="IPR006162">
    <property type="entry name" value="Ppantetheine_attach_site"/>
</dbReference>
<evidence type="ECO:0000313" key="6">
    <source>
        <dbReference type="EMBL" id="GER90192.1"/>
    </source>
</evidence>
<dbReference type="Gene3D" id="3.30.559.30">
    <property type="entry name" value="Nonribosomal peptide synthetase, condensation domain"/>
    <property type="match status" value="1"/>
</dbReference>
<dbReference type="GO" id="GO:0005829">
    <property type="term" value="C:cytosol"/>
    <property type="evidence" value="ECO:0007669"/>
    <property type="project" value="TreeGrafter"/>
</dbReference>
<dbReference type="NCBIfam" id="TIGR01733">
    <property type="entry name" value="AA-adenyl-dom"/>
    <property type="match status" value="1"/>
</dbReference>
<dbReference type="Gene3D" id="1.10.1200.10">
    <property type="entry name" value="ACP-like"/>
    <property type="match status" value="1"/>
</dbReference>
<gene>
    <name evidence="6" type="ORF">KDW_43540</name>
</gene>
<dbReference type="GO" id="GO:0043041">
    <property type="term" value="P:amino acid activation for nonribosomal peptide biosynthetic process"/>
    <property type="evidence" value="ECO:0007669"/>
    <property type="project" value="TreeGrafter"/>
</dbReference>
<dbReference type="CDD" id="cd19531">
    <property type="entry name" value="LCL_NRPS-like"/>
    <property type="match status" value="1"/>
</dbReference>
<dbReference type="Gene3D" id="3.30.300.30">
    <property type="match status" value="1"/>
</dbReference>
<keyword evidence="7" id="KW-1185">Reference proteome</keyword>
<dbReference type="SUPFAM" id="SSF56801">
    <property type="entry name" value="Acetyl-CoA synthetase-like"/>
    <property type="match status" value="1"/>
</dbReference>
<dbReference type="SUPFAM" id="SSF47336">
    <property type="entry name" value="ACP-like"/>
    <property type="match status" value="1"/>
</dbReference>
<reference evidence="6 7" key="1">
    <citation type="submission" date="2019-10" db="EMBL/GenBank/DDBJ databases">
        <title>Dictyobacter vulcani sp. nov., within the class Ktedonobacteria, isolated from soil of volcanic Mt. Zao.</title>
        <authorList>
            <person name="Zheng Y."/>
            <person name="Wang C.M."/>
            <person name="Sakai Y."/>
            <person name="Abe K."/>
            <person name="Yokota A."/>
            <person name="Yabe S."/>
        </authorList>
    </citation>
    <scope>NUCLEOTIDE SEQUENCE [LARGE SCALE GENOMIC DNA]</scope>
    <source>
        <strain evidence="6 7">W12</strain>
    </source>
</reference>
<dbReference type="CDD" id="cd17643">
    <property type="entry name" value="A_NRPS_Cytc1-like"/>
    <property type="match status" value="1"/>
</dbReference>
<evidence type="ECO:0000256" key="2">
    <source>
        <dbReference type="ARBA" id="ARBA00006432"/>
    </source>
</evidence>
<feature type="domain" description="Carrier" evidence="5">
    <location>
        <begin position="1019"/>
        <end position="1096"/>
    </location>
</feature>
<dbReference type="AlphaFoldDB" id="A0A5J4KSS7"/>
<dbReference type="FunFam" id="3.30.559.10:FF:000012">
    <property type="entry name" value="Non-ribosomal peptide synthetase"/>
    <property type="match status" value="1"/>
</dbReference>
<dbReference type="EMBL" id="BKZW01000002">
    <property type="protein sequence ID" value="GER90192.1"/>
    <property type="molecule type" value="Genomic_DNA"/>
</dbReference>
<organism evidence="6 7">
    <name type="scientific">Dictyobacter vulcani</name>
    <dbReference type="NCBI Taxonomy" id="2607529"/>
    <lineage>
        <taxon>Bacteria</taxon>
        <taxon>Bacillati</taxon>
        <taxon>Chloroflexota</taxon>
        <taxon>Ktedonobacteria</taxon>
        <taxon>Ktedonobacterales</taxon>
        <taxon>Dictyobacteraceae</taxon>
        <taxon>Dictyobacter</taxon>
    </lineage>
</organism>
<evidence type="ECO:0000256" key="1">
    <source>
        <dbReference type="ARBA" id="ARBA00001957"/>
    </source>
</evidence>
<dbReference type="Pfam" id="PF00668">
    <property type="entry name" value="Condensation"/>
    <property type="match status" value="1"/>
</dbReference>
<dbReference type="InterPro" id="IPR020845">
    <property type="entry name" value="AMP-binding_CS"/>
</dbReference>
<evidence type="ECO:0000256" key="4">
    <source>
        <dbReference type="ARBA" id="ARBA00022553"/>
    </source>
</evidence>
<protein>
    <recommendedName>
        <fullName evidence="5">Carrier domain-containing protein</fullName>
    </recommendedName>
</protein>
<dbReference type="RefSeq" id="WP_151757964.1">
    <property type="nucleotide sequence ID" value="NZ_BKZW01000002.1"/>
</dbReference>
<dbReference type="Gene3D" id="3.30.559.10">
    <property type="entry name" value="Chloramphenicol acetyltransferase-like domain"/>
    <property type="match status" value="1"/>
</dbReference>
<evidence type="ECO:0000259" key="5">
    <source>
        <dbReference type="PROSITE" id="PS50075"/>
    </source>
</evidence>
<dbReference type="InterPro" id="IPR045851">
    <property type="entry name" value="AMP-bd_C_sf"/>
</dbReference>
<dbReference type="FunFam" id="3.40.50.980:FF:000001">
    <property type="entry name" value="Non-ribosomal peptide synthetase"/>
    <property type="match status" value="1"/>
</dbReference>